<name>A0ABS7QUV7_9ACTN</name>
<accession>A0ABS7QUV7</accession>
<comment type="caution">
    <text evidence="3">The sequence shown here is derived from an EMBL/GenBank/DDBJ whole genome shotgun (WGS) entry which is preliminary data.</text>
</comment>
<dbReference type="Pfam" id="PF00582">
    <property type="entry name" value="Usp"/>
    <property type="match status" value="1"/>
</dbReference>
<dbReference type="RefSeq" id="WP_222977025.1">
    <property type="nucleotide sequence ID" value="NZ_JAINVZ010000006.1"/>
</dbReference>
<proteinExistence type="inferred from homology"/>
<protein>
    <submittedName>
        <fullName evidence="3">Universal stress protein</fullName>
    </submittedName>
</protein>
<gene>
    <name evidence="3" type="ORF">K7472_12010</name>
</gene>
<reference evidence="3 4" key="1">
    <citation type="submission" date="2021-08" db="EMBL/GenBank/DDBJ databases">
        <title>Streptomyces sp. PTM05 isolated from lichen.</title>
        <authorList>
            <person name="Somphong A."/>
            <person name="Phongsopitanun W."/>
            <person name="Tanasupawat S."/>
        </authorList>
    </citation>
    <scope>NUCLEOTIDE SEQUENCE [LARGE SCALE GENOMIC DNA]</scope>
    <source>
        <strain evidence="3 4">Ptm05</strain>
    </source>
</reference>
<dbReference type="PRINTS" id="PR01438">
    <property type="entry name" value="UNVRSLSTRESS"/>
</dbReference>
<keyword evidence="4" id="KW-1185">Reference proteome</keyword>
<dbReference type="SUPFAM" id="SSF52402">
    <property type="entry name" value="Adenine nucleotide alpha hydrolases-like"/>
    <property type="match status" value="1"/>
</dbReference>
<evidence type="ECO:0000313" key="4">
    <source>
        <dbReference type="Proteomes" id="UP001198565"/>
    </source>
</evidence>
<evidence type="ECO:0000259" key="2">
    <source>
        <dbReference type="Pfam" id="PF00582"/>
    </source>
</evidence>
<comment type="similarity">
    <text evidence="1">Belongs to the universal stress protein A family.</text>
</comment>
<dbReference type="EMBL" id="JAINVZ010000006">
    <property type="protein sequence ID" value="MBY8885569.1"/>
    <property type="molecule type" value="Genomic_DNA"/>
</dbReference>
<dbReference type="Gene3D" id="3.40.50.620">
    <property type="entry name" value="HUPs"/>
    <property type="match status" value="1"/>
</dbReference>
<dbReference type="InterPro" id="IPR006015">
    <property type="entry name" value="Universal_stress_UspA"/>
</dbReference>
<dbReference type="Proteomes" id="UP001198565">
    <property type="component" value="Unassembled WGS sequence"/>
</dbReference>
<feature type="domain" description="UspA" evidence="2">
    <location>
        <begin position="62"/>
        <end position="201"/>
    </location>
</feature>
<evidence type="ECO:0000313" key="3">
    <source>
        <dbReference type="EMBL" id="MBY8885569.1"/>
    </source>
</evidence>
<evidence type="ECO:0000256" key="1">
    <source>
        <dbReference type="ARBA" id="ARBA00008791"/>
    </source>
</evidence>
<dbReference type="InterPro" id="IPR006016">
    <property type="entry name" value="UspA"/>
</dbReference>
<dbReference type="InterPro" id="IPR014729">
    <property type="entry name" value="Rossmann-like_a/b/a_fold"/>
</dbReference>
<sequence length="229" mass="23436">MTTALMTHLLTAVLVLTGLAGGALLLLAVRGRRGHRPTAPGAVRALPARRVALDGVDAGRPRVVVGVTGSPAGLAALRHAAALAAGTGRVVVPVLAWAPPEGEQAYRRAPCPPLARGWERAASARLTDALETVFGGAPAGLRVEPLVLRAPAAEALCAVADRQGDVVVVGDGTGRRLARALRGTVRRAVLAKARCPVVTVPALPVPRSALRALRHADPSDFRLGTGRAA</sequence>
<organism evidence="3 4">
    <name type="scientific">Streptantibioticus parmotrematis</name>
    <dbReference type="NCBI Taxonomy" id="2873249"/>
    <lineage>
        <taxon>Bacteria</taxon>
        <taxon>Bacillati</taxon>
        <taxon>Actinomycetota</taxon>
        <taxon>Actinomycetes</taxon>
        <taxon>Kitasatosporales</taxon>
        <taxon>Streptomycetaceae</taxon>
        <taxon>Streptantibioticus</taxon>
    </lineage>
</organism>